<dbReference type="PANTHER" id="PTHR42916">
    <property type="entry name" value="2-SUCCINYL-5-ENOLPYRUVYL-6-HYDROXY-3-CYCLOHEXENE-1-CARBOXYLATE SYNTHASE"/>
    <property type="match status" value="1"/>
</dbReference>
<reference evidence="5 6" key="1">
    <citation type="submission" date="2023-10" db="EMBL/GenBank/DDBJ databases">
        <title>Complete genome sequence of Shewanella sp. DAU334.</title>
        <authorList>
            <person name="Lee Y.-S."/>
            <person name="Jeong H.-R."/>
            <person name="Hwang E.-J."/>
            <person name="Choi Y.-L."/>
            <person name="Kim G.-D."/>
        </authorList>
    </citation>
    <scope>NUCLEOTIDE SEQUENCE [LARGE SCALE GENOMIC DNA]</scope>
    <source>
        <strain evidence="5 6">DAU334</strain>
    </source>
</reference>
<dbReference type="Proteomes" id="UP001529491">
    <property type="component" value="Chromosome"/>
</dbReference>
<dbReference type="PRINTS" id="PR00111">
    <property type="entry name" value="ABHYDROLASE"/>
</dbReference>
<comment type="pathway">
    <text evidence="3">Quinol/quinone metabolism; 1,4-dihydroxy-2-naphthoate biosynthesis; 1,4-dihydroxy-2-naphthoate from chorismate: step 3/7.</text>
</comment>
<accession>A0ABZ0K2X8</accession>
<name>A0ABZ0K2X8_9GAMM</name>
<comment type="similarity">
    <text evidence="3">Belongs to the AB hydrolase superfamily. MenH family.</text>
</comment>
<dbReference type="EMBL" id="CP136522">
    <property type="protein sequence ID" value="WOT06920.1"/>
    <property type="molecule type" value="Genomic_DNA"/>
</dbReference>
<evidence type="ECO:0000256" key="2">
    <source>
        <dbReference type="ARBA" id="ARBA00023239"/>
    </source>
</evidence>
<dbReference type="EC" id="4.2.99.20" evidence="3"/>
<sequence length="269" mass="29522">MLAYQCQGDPRAPAIVLLHGFLGSKEDWSRVTEVLAEHYYCICIDLPGHGSSHQHTLTTPGFSDCVALIQQTLSSLTVQQYHLVGYSLGGRIALHLARQSPEQVQSLILESCHPGLTSYADKAARKANDAQWAAKLASLTILDFLAQWYQQPVFADLSPQKRQVMIKLRSSNNAIALGNCYQSTSLAEQADLWDTPAIIKAPCYFIAGDDDQKFTALATRWQQQSTIKLHVAEGCGHNVHSAAPALFSQLVLQLIQPQLPSSPSDNRAI</sequence>
<dbReference type="InterPro" id="IPR029058">
    <property type="entry name" value="AB_hydrolase_fold"/>
</dbReference>
<keyword evidence="1 3" id="KW-0474">Menaquinone biosynthesis</keyword>
<keyword evidence="2 3" id="KW-0456">Lyase</keyword>
<comment type="catalytic activity">
    <reaction evidence="3">
        <text>5-enolpyruvoyl-6-hydroxy-2-succinyl-cyclohex-3-ene-1-carboxylate = (1R,6R)-6-hydroxy-2-succinyl-cyclohexa-2,4-diene-1-carboxylate + pyruvate</text>
        <dbReference type="Rhea" id="RHEA:25597"/>
        <dbReference type="ChEBI" id="CHEBI:15361"/>
        <dbReference type="ChEBI" id="CHEBI:58689"/>
        <dbReference type="ChEBI" id="CHEBI:58818"/>
        <dbReference type="EC" id="4.2.99.20"/>
    </reaction>
</comment>
<dbReference type="PANTHER" id="PTHR42916:SF1">
    <property type="entry name" value="PROTEIN PHYLLO, CHLOROPLASTIC"/>
    <property type="match status" value="1"/>
</dbReference>
<feature type="domain" description="AB hydrolase-1" evidence="4">
    <location>
        <begin position="13"/>
        <end position="240"/>
    </location>
</feature>
<organism evidence="5 6">
    <name type="scientific">Shewanella youngdeokensis</name>
    <dbReference type="NCBI Taxonomy" id="2999068"/>
    <lineage>
        <taxon>Bacteria</taxon>
        <taxon>Pseudomonadati</taxon>
        <taxon>Pseudomonadota</taxon>
        <taxon>Gammaproteobacteria</taxon>
        <taxon>Alteromonadales</taxon>
        <taxon>Shewanellaceae</taxon>
        <taxon>Shewanella</taxon>
    </lineage>
</organism>
<comment type="subunit">
    <text evidence="3">Monomer.</text>
</comment>
<keyword evidence="6" id="KW-1185">Reference proteome</keyword>
<comment type="function">
    <text evidence="3">Catalyzes a proton abstraction reaction that results in 2,5-elimination of pyruvate from 2-succinyl-5-enolpyruvyl-6-hydroxy-3-cyclohexene-1-carboxylate (SEPHCHC) and the formation of 2-succinyl-6-hydroxy-2,4-cyclohexadiene-1-carboxylate (SHCHC).</text>
</comment>
<dbReference type="InterPro" id="IPR022485">
    <property type="entry name" value="SHCHC_synthase_MenH"/>
</dbReference>
<evidence type="ECO:0000259" key="4">
    <source>
        <dbReference type="Pfam" id="PF00561"/>
    </source>
</evidence>
<evidence type="ECO:0000313" key="6">
    <source>
        <dbReference type="Proteomes" id="UP001529491"/>
    </source>
</evidence>
<dbReference type="SUPFAM" id="SSF53474">
    <property type="entry name" value="alpha/beta-Hydrolases"/>
    <property type="match status" value="1"/>
</dbReference>
<protein>
    <recommendedName>
        <fullName evidence="3">Putative 2-succinyl-6-hydroxy-2,4-cyclohexadiene-1-carboxylate synthase</fullName>
        <shortName evidence="3">SHCHC synthase</shortName>
        <ecNumber evidence="3">4.2.99.20</ecNumber>
    </recommendedName>
</protein>
<dbReference type="HAMAP" id="MF_01660">
    <property type="entry name" value="MenH"/>
    <property type="match status" value="1"/>
</dbReference>
<dbReference type="Pfam" id="PF00561">
    <property type="entry name" value="Abhydrolase_1"/>
    <property type="match status" value="1"/>
</dbReference>
<dbReference type="InterPro" id="IPR000073">
    <property type="entry name" value="AB_hydrolase_1"/>
</dbReference>
<proteinExistence type="inferred from homology"/>
<comment type="pathway">
    <text evidence="3">Quinol/quinone metabolism; menaquinone biosynthesis.</text>
</comment>
<evidence type="ECO:0000256" key="1">
    <source>
        <dbReference type="ARBA" id="ARBA00022428"/>
    </source>
</evidence>
<dbReference type="Gene3D" id="3.40.50.1820">
    <property type="entry name" value="alpha/beta hydrolase"/>
    <property type="match status" value="1"/>
</dbReference>
<dbReference type="NCBIfam" id="TIGR03695">
    <property type="entry name" value="menH_SHCHC"/>
    <property type="match status" value="1"/>
</dbReference>
<evidence type="ECO:0000256" key="3">
    <source>
        <dbReference type="HAMAP-Rule" id="MF_01660"/>
    </source>
</evidence>
<evidence type="ECO:0000313" key="5">
    <source>
        <dbReference type="EMBL" id="WOT06920.1"/>
    </source>
</evidence>
<gene>
    <name evidence="3 5" type="primary">menH</name>
    <name evidence="5" type="ORF">RGE70_01040</name>
</gene>
<dbReference type="GO" id="GO:0070205">
    <property type="term" value="F:2-succinyl-6-hydroxy-2,4-cyclohexadiene-1-carboxylate synthase activity"/>
    <property type="evidence" value="ECO:0007669"/>
    <property type="project" value="UniProtKB-EC"/>
</dbReference>